<name>A0ACD5TBW3_AVESA</name>
<keyword evidence="2" id="KW-1185">Reference proteome</keyword>
<organism evidence="1 2">
    <name type="scientific">Avena sativa</name>
    <name type="common">Oat</name>
    <dbReference type="NCBI Taxonomy" id="4498"/>
    <lineage>
        <taxon>Eukaryota</taxon>
        <taxon>Viridiplantae</taxon>
        <taxon>Streptophyta</taxon>
        <taxon>Embryophyta</taxon>
        <taxon>Tracheophyta</taxon>
        <taxon>Spermatophyta</taxon>
        <taxon>Magnoliopsida</taxon>
        <taxon>Liliopsida</taxon>
        <taxon>Poales</taxon>
        <taxon>Poaceae</taxon>
        <taxon>BOP clade</taxon>
        <taxon>Pooideae</taxon>
        <taxon>Poodae</taxon>
        <taxon>Poeae</taxon>
        <taxon>Poeae Chloroplast Group 1 (Aveneae type)</taxon>
        <taxon>Aveninae</taxon>
        <taxon>Avena</taxon>
    </lineage>
</organism>
<evidence type="ECO:0000313" key="2">
    <source>
        <dbReference type="Proteomes" id="UP001732700"/>
    </source>
</evidence>
<sequence length="101" mass="11657">MRPMFESWMVEHGRRYESEEETTMRYREFKRNVKDVDRANALGGGKAVFGLNHLSDSTQAESRVRGGGCRDLTPAEDLMFWLGCDAVCLPAVKWWTQRRGD</sequence>
<accession>A0ACD5TBW3</accession>
<dbReference type="Proteomes" id="UP001732700">
    <property type="component" value="Chromosome 1A"/>
</dbReference>
<reference evidence="1" key="2">
    <citation type="submission" date="2025-09" db="UniProtKB">
        <authorList>
            <consortium name="EnsemblPlants"/>
        </authorList>
    </citation>
    <scope>IDENTIFICATION</scope>
</reference>
<evidence type="ECO:0000313" key="1">
    <source>
        <dbReference type="EnsemblPlants" id="AVESA.00010b.r2.1AG0026840.1.CDS.1"/>
    </source>
</evidence>
<proteinExistence type="predicted"/>
<dbReference type="EnsemblPlants" id="AVESA.00010b.r2.1AG0026840.1">
    <property type="protein sequence ID" value="AVESA.00010b.r2.1AG0026840.1.CDS.1"/>
    <property type="gene ID" value="AVESA.00010b.r2.1AG0026840"/>
</dbReference>
<protein>
    <submittedName>
        <fullName evidence="1">Uncharacterized protein</fullName>
    </submittedName>
</protein>
<reference evidence="1" key="1">
    <citation type="submission" date="2021-05" db="EMBL/GenBank/DDBJ databases">
        <authorList>
            <person name="Scholz U."/>
            <person name="Mascher M."/>
            <person name="Fiebig A."/>
        </authorList>
    </citation>
    <scope>NUCLEOTIDE SEQUENCE [LARGE SCALE GENOMIC DNA]</scope>
</reference>